<accession>A0A916WHT2</accession>
<feature type="compositionally biased region" description="Basic and acidic residues" evidence="1">
    <location>
        <begin position="1"/>
        <end position="17"/>
    </location>
</feature>
<feature type="region of interest" description="Disordered" evidence="1">
    <location>
        <begin position="1"/>
        <end position="61"/>
    </location>
</feature>
<dbReference type="Proteomes" id="UP000620596">
    <property type="component" value="Unassembled WGS sequence"/>
</dbReference>
<protein>
    <submittedName>
        <fullName evidence="2">Uncharacterized protein</fullName>
    </submittedName>
</protein>
<dbReference type="RefSeq" id="WP_188708350.1">
    <property type="nucleotide sequence ID" value="NZ_BMIG01000006.1"/>
</dbReference>
<dbReference type="EMBL" id="BMIG01000006">
    <property type="protein sequence ID" value="GGA98863.1"/>
    <property type="molecule type" value="Genomic_DNA"/>
</dbReference>
<name>A0A916WHT2_9BURK</name>
<evidence type="ECO:0000256" key="1">
    <source>
        <dbReference type="SAM" id="MobiDB-lite"/>
    </source>
</evidence>
<sequence>MRKPSDSKELKATKTADDAGPQASRAGATMVNAWPFAPGSQLGKQVAKPWSPKRSYRFNQR</sequence>
<evidence type="ECO:0000313" key="3">
    <source>
        <dbReference type="Proteomes" id="UP000620596"/>
    </source>
</evidence>
<dbReference type="AlphaFoldDB" id="A0A916WHT2"/>
<gene>
    <name evidence="2" type="ORF">GCM10011496_19920</name>
</gene>
<organism evidence="2 3">
    <name type="scientific">Polaromonas eurypsychrophila</name>
    <dbReference type="NCBI Taxonomy" id="1614635"/>
    <lineage>
        <taxon>Bacteria</taxon>
        <taxon>Pseudomonadati</taxon>
        <taxon>Pseudomonadota</taxon>
        <taxon>Betaproteobacteria</taxon>
        <taxon>Burkholderiales</taxon>
        <taxon>Comamonadaceae</taxon>
        <taxon>Polaromonas</taxon>
    </lineage>
</organism>
<reference evidence="2" key="2">
    <citation type="submission" date="2020-09" db="EMBL/GenBank/DDBJ databases">
        <authorList>
            <person name="Sun Q."/>
            <person name="Zhou Y."/>
        </authorList>
    </citation>
    <scope>NUCLEOTIDE SEQUENCE</scope>
    <source>
        <strain evidence="2">CGMCC 1.15322</strain>
    </source>
</reference>
<keyword evidence="3" id="KW-1185">Reference proteome</keyword>
<reference evidence="2" key="1">
    <citation type="journal article" date="2014" name="Int. J. Syst. Evol. Microbiol.">
        <title>Complete genome sequence of Corynebacterium casei LMG S-19264T (=DSM 44701T), isolated from a smear-ripened cheese.</title>
        <authorList>
            <consortium name="US DOE Joint Genome Institute (JGI-PGF)"/>
            <person name="Walter F."/>
            <person name="Albersmeier A."/>
            <person name="Kalinowski J."/>
            <person name="Ruckert C."/>
        </authorList>
    </citation>
    <scope>NUCLEOTIDE SEQUENCE</scope>
    <source>
        <strain evidence="2">CGMCC 1.15322</strain>
    </source>
</reference>
<evidence type="ECO:0000313" key="2">
    <source>
        <dbReference type="EMBL" id="GGA98863.1"/>
    </source>
</evidence>
<proteinExistence type="predicted"/>
<comment type="caution">
    <text evidence="2">The sequence shown here is derived from an EMBL/GenBank/DDBJ whole genome shotgun (WGS) entry which is preliminary data.</text>
</comment>